<proteinExistence type="predicted"/>
<dbReference type="PANTHER" id="PTHR22870:SF382">
    <property type="entry name" value="REGULATOR OF CHROMOSOME CONDENSATION (RCC1) FAMILY PROTEIN"/>
    <property type="match status" value="1"/>
</dbReference>
<dbReference type="SUPFAM" id="SSF50985">
    <property type="entry name" value="RCC1/BLIP-II"/>
    <property type="match status" value="1"/>
</dbReference>
<dbReference type="AlphaFoldDB" id="A0A835XPZ2"/>
<protein>
    <submittedName>
        <fullName evidence="4">Uncharacterized protein</fullName>
    </submittedName>
</protein>
<feature type="region of interest" description="Disordered" evidence="3">
    <location>
        <begin position="116"/>
        <end position="144"/>
    </location>
</feature>
<gene>
    <name evidence="4" type="ORF">HYH03_013853</name>
</gene>
<comment type="caution">
    <text evidence="4">The sequence shown here is derived from an EMBL/GenBank/DDBJ whole genome shotgun (WGS) entry which is preliminary data.</text>
</comment>
<dbReference type="OrthoDB" id="526307at2759"/>
<name>A0A835XPZ2_9CHLO</name>
<evidence type="ECO:0000256" key="2">
    <source>
        <dbReference type="PROSITE-ProRule" id="PRU00235"/>
    </source>
</evidence>
<keyword evidence="5" id="KW-1185">Reference proteome</keyword>
<dbReference type="Proteomes" id="UP000612055">
    <property type="component" value="Unassembled WGS sequence"/>
</dbReference>
<reference evidence="4" key="1">
    <citation type="journal article" date="2020" name="bioRxiv">
        <title>Comparative genomics of Chlamydomonas.</title>
        <authorList>
            <person name="Craig R.J."/>
            <person name="Hasan A.R."/>
            <person name="Ness R.W."/>
            <person name="Keightley P.D."/>
        </authorList>
    </citation>
    <scope>NUCLEOTIDE SEQUENCE</scope>
    <source>
        <strain evidence="4">CCAP 11/70</strain>
    </source>
</reference>
<keyword evidence="1" id="KW-0677">Repeat</keyword>
<dbReference type="InterPro" id="IPR000408">
    <property type="entry name" value="Reg_chr_condens"/>
</dbReference>
<dbReference type="PANTHER" id="PTHR22870">
    <property type="entry name" value="REGULATOR OF CHROMOSOME CONDENSATION"/>
    <property type="match status" value="1"/>
</dbReference>
<feature type="repeat" description="RCC1" evidence="2">
    <location>
        <begin position="9"/>
        <end position="61"/>
    </location>
</feature>
<dbReference type="Pfam" id="PF13540">
    <property type="entry name" value="RCC1_2"/>
    <property type="match status" value="1"/>
</dbReference>
<dbReference type="Gene3D" id="2.130.10.30">
    <property type="entry name" value="Regulator of chromosome condensation 1/beta-lactamase-inhibitor protein II"/>
    <property type="match status" value="1"/>
</dbReference>
<dbReference type="InterPro" id="IPR051210">
    <property type="entry name" value="Ub_ligase/GEF_domain"/>
</dbReference>
<sequence>MASKKPLARVLATFGTASDGRLGLGFPIARELYPRIVACLAGYSVQQVSCGGAHTAVVTDDGTLLTFGADRQGAAGAEQVVVMGGAGALGAAWAGAGQGAGTRRGHKVLHKALSRQYGRRTRPAPGPAGAGPFAGPAADEGSGVEEPLPRFLEWHEGLCLTKDGRKLWEAYKGAMRSAAAAGLDPEAAAERLLERELGPAASRQLYRTLFRLEADPRDVVAGG</sequence>
<dbReference type="PRINTS" id="PR00633">
    <property type="entry name" value="RCCNDNSATION"/>
</dbReference>
<evidence type="ECO:0000313" key="5">
    <source>
        <dbReference type="Proteomes" id="UP000612055"/>
    </source>
</evidence>
<evidence type="ECO:0000256" key="3">
    <source>
        <dbReference type="SAM" id="MobiDB-lite"/>
    </source>
</evidence>
<evidence type="ECO:0000256" key="1">
    <source>
        <dbReference type="ARBA" id="ARBA00022737"/>
    </source>
</evidence>
<dbReference type="EMBL" id="JAEHOE010000095">
    <property type="protein sequence ID" value="KAG2487574.1"/>
    <property type="molecule type" value="Genomic_DNA"/>
</dbReference>
<dbReference type="PROSITE" id="PS50012">
    <property type="entry name" value="RCC1_3"/>
    <property type="match status" value="1"/>
</dbReference>
<accession>A0A835XPZ2</accession>
<evidence type="ECO:0000313" key="4">
    <source>
        <dbReference type="EMBL" id="KAG2487574.1"/>
    </source>
</evidence>
<dbReference type="InterPro" id="IPR009091">
    <property type="entry name" value="RCC1/BLIP-II"/>
</dbReference>
<organism evidence="4 5">
    <name type="scientific">Edaphochlamys debaryana</name>
    <dbReference type="NCBI Taxonomy" id="47281"/>
    <lineage>
        <taxon>Eukaryota</taxon>
        <taxon>Viridiplantae</taxon>
        <taxon>Chlorophyta</taxon>
        <taxon>core chlorophytes</taxon>
        <taxon>Chlorophyceae</taxon>
        <taxon>CS clade</taxon>
        <taxon>Chlamydomonadales</taxon>
        <taxon>Chlamydomonadales incertae sedis</taxon>
        <taxon>Edaphochlamys</taxon>
    </lineage>
</organism>